<feature type="compositionally biased region" description="Low complexity" evidence="1">
    <location>
        <begin position="402"/>
        <end position="411"/>
    </location>
</feature>
<feature type="compositionally biased region" description="Low complexity" evidence="1">
    <location>
        <begin position="654"/>
        <end position="664"/>
    </location>
</feature>
<evidence type="ECO:0000313" key="3">
    <source>
        <dbReference type="Proteomes" id="UP001367676"/>
    </source>
</evidence>
<feature type="region of interest" description="Disordered" evidence="1">
    <location>
        <begin position="629"/>
        <end position="702"/>
    </location>
</feature>
<dbReference type="PANTHER" id="PTHR40240">
    <property type="entry name" value="PLEXUS, ISOFORM A"/>
    <property type="match status" value="1"/>
</dbReference>
<comment type="caution">
    <text evidence="2">The sequence shown here is derived from an EMBL/GenBank/DDBJ whole genome shotgun (WGS) entry which is preliminary data.</text>
</comment>
<dbReference type="EMBL" id="JBBCAQ010000038">
    <property type="protein sequence ID" value="KAK7572085.1"/>
    <property type="molecule type" value="Genomic_DNA"/>
</dbReference>
<proteinExistence type="predicted"/>
<evidence type="ECO:0000256" key="1">
    <source>
        <dbReference type="SAM" id="MobiDB-lite"/>
    </source>
</evidence>
<sequence length="767" mass="80818">MRNGPSKIEIEIRTALRVEKCGDEEKSASRIHQKQPFGVASQSSYKLSTSLPAITAPPPPLLAPPQSSHFYFAPFVLTWTMSMNESEDLFAAQSADQFKMDGNNNNRITGGAPGTTGQFSFPASLAGYAATGAAVGHDVSLAQILYYQNLLKQQSNTTSKLQNRSPLPQYTVINNPTSILPQVPGSPTNRSFAAALRNLAKQIGPGPSTSPERDNSLSDTDSRQPSPKARVSSSLLRNSSPTQNATKTNDKGKIVNSNSETRSGFQPYRPEENRTSLSAQSTVPPPNPYGLDPTAAAAYSPYHAAAAAAAAAAAFYPPHLQHAYRLEEQLYLERCGLPMFPPSPYASPLYGMMPTALGLVSPALHERLKLEEEQRQRESLERERERTEREKREKSKKSPRASPSHSHLSDSSARKAPLSVSPGLANHHTPPPPQPSPSLSSSSKHSQSSPTNANQLPASNSVPFMRPFEDNYTSSSSASSPSSKAKNSFLSSLTDSISSPSTLATSSYQNSINHTATPSSSPFSPMPATKLTNPFECFATPKTPEGSLIVDPPTAHLASSQTSVSSYLSNSSGAIGGGISSTAELSSFPSVAAGSVSSNSFKPFSSYPYDLIQQYPAFKNHLISPAAAASNLSPPLPKKARSVASGENASSKEATGGRTTKAGRSAGGGKSRAKSSKAAAAAEKKMSSASSSSSTTSSSSSIVCDLNSTPLNLSTNVNCEGVEKQSPNGVEPTAAVNYDLNSDGVTAAVSASKDETSTTYSVVTEVN</sequence>
<feature type="compositionally biased region" description="Polar residues" evidence="1">
    <location>
        <begin position="508"/>
        <end position="523"/>
    </location>
</feature>
<evidence type="ECO:0000313" key="2">
    <source>
        <dbReference type="EMBL" id="KAK7572085.1"/>
    </source>
</evidence>
<feature type="compositionally biased region" description="Polar residues" evidence="1">
    <location>
        <begin position="223"/>
        <end position="247"/>
    </location>
</feature>
<feature type="compositionally biased region" description="Low complexity" evidence="1">
    <location>
        <begin position="676"/>
        <end position="701"/>
    </location>
</feature>
<accession>A0AAN9XXL6</accession>
<keyword evidence="3" id="KW-1185">Reference proteome</keyword>
<name>A0AAN9XXL6_9HEMI</name>
<feature type="compositionally biased region" description="Low complexity" evidence="1">
    <location>
        <begin position="474"/>
        <end position="507"/>
    </location>
</feature>
<protein>
    <submittedName>
        <fullName evidence="2">Uncharacterized protein</fullName>
    </submittedName>
</protein>
<reference evidence="2 3" key="1">
    <citation type="submission" date="2024-03" db="EMBL/GenBank/DDBJ databases">
        <title>Adaptation during the transition from Ophiocordyceps entomopathogen to insect associate is accompanied by gene loss and intensified selection.</title>
        <authorList>
            <person name="Ward C.M."/>
            <person name="Onetto C.A."/>
            <person name="Borneman A.R."/>
        </authorList>
    </citation>
    <scope>NUCLEOTIDE SEQUENCE [LARGE SCALE GENOMIC DNA]</scope>
    <source>
        <strain evidence="2">AWRI1</strain>
        <tissue evidence="2">Single Adult Female</tissue>
    </source>
</reference>
<feature type="region of interest" description="Disordered" evidence="1">
    <location>
        <begin position="201"/>
        <end position="289"/>
    </location>
</feature>
<dbReference type="Proteomes" id="UP001367676">
    <property type="component" value="Unassembled WGS sequence"/>
</dbReference>
<dbReference type="PANTHER" id="PTHR40240:SF1">
    <property type="entry name" value="PLEXUS, ISOFORM A"/>
    <property type="match status" value="1"/>
</dbReference>
<feature type="compositionally biased region" description="Basic and acidic residues" evidence="1">
    <location>
        <begin position="211"/>
        <end position="222"/>
    </location>
</feature>
<feature type="compositionally biased region" description="Polar residues" evidence="1">
    <location>
        <begin position="451"/>
        <end position="462"/>
    </location>
</feature>
<organism evidence="2 3">
    <name type="scientific">Parthenolecanium corni</name>
    <dbReference type="NCBI Taxonomy" id="536013"/>
    <lineage>
        <taxon>Eukaryota</taxon>
        <taxon>Metazoa</taxon>
        <taxon>Ecdysozoa</taxon>
        <taxon>Arthropoda</taxon>
        <taxon>Hexapoda</taxon>
        <taxon>Insecta</taxon>
        <taxon>Pterygota</taxon>
        <taxon>Neoptera</taxon>
        <taxon>Paraneoptera</taxon>
        <taxon>Hemiptera</taxon>
        <taxon>Sternorrhyncha</taxon>
        <taxon>Coccoidea</taxon>
        <taxon>Coccidae</taxon>
        <taxon>Parthenolecanium</taxon>
    </lineage>
</organism>
<feature type="region of interest" description="Disordered" evidence="1">
    <location>
        <begin position="158"/>
        <end position="186"/>
    </location>
</feature>
<gene>
    <name evidence="2" type="ORF">V9T40_014557</name>
</gene>
<dbReference type="AlphaFoldDB" id="A0AAN9XXL6"/>
<feature type="compositionally biased region" description="Polar residues" evidence="1">
    <location>
        <begin position="255"/>
        <end position="264"/>
    </location>
</feature>
<feature type="compositionally biased region" description="Basic and acidic residues" evidence="1">
    <location>
        <begin position="371"/>
        <end position="393"/>
    </location>
</feature>
<feature type="compositionally biased region" description="Low complexity" evidence="1">
    <location>
        <begin position="437"/>
        <end position="450"/>
    </location>
</feature>
<feature type="region of interest" description="Disordered" evidence="1">
    <location>
        <begin position="371"/>
        <end position="528"/>
    </location>
</feature>